<keyword evidence="1" id="KW-0378">Hydrolase</keyword>
<dbReference type="Pfam" id="PF01979">
    <property type="entry name" value="Amidohydro_1"/>
    <property type="match status" value="1"/>
</dbReference>
<dbReference type="GeneID" id="19273496"/>
<dbReference type="InterPro" id="IPR032466">
    <property type="entry name" value="Metal_Hydrolase"/>
</dbReference>
<dbReference type="SUPFAM" id="SSF51556">
    <property type="entry name" value="Metallo-dependent hydrolases"/>
    <property type="match status" value="1"/>
</dbReference>
<dbReference type="RefSeq" id="XP_007835255.1">
    <property type="nucleotide sequence ID" value="XM_007837064.1"/>
</dbReference>
<dbReference type="EMBL" id="KI912113">
    <property type="protein sequence ID" value="ETS80954.1"/>
    <property type="molecule type" value="Genomic_DNA"/>
</dbReference>
<protein>
    <recommendedName>
        <fullName evidence="2">Amidohydrolase-related domain-containing protein</fullName>
    </recommendedName>
</protein>
<feature type="domain" description="Amidohydrolase-related" evidence="2">
    <location>
        <begin position="7"/>
        <end position="382"/>
    </location>
</feature>
<dbReference type="Proteomes" id="UP000030651">
    <property type="component" value="Unassembled WGS sequence"/>
</dbReference>
<gene>
    <name evidence="3" type="ORF">PFICI_08483</name>
</gene>
<dbReference type="OMA" id="PWLKTLY"/>
<organism evidence="3 4">
    <name type="scientific">Pestalotiopsis fici (strain W106-1 / CGMCC3.15140)</name>
    <dbReference type="NCBI Taxonomy" id="1229662"/>
    <lineage>
        <taxon>Eukaryota</taxon>
        <taxon>Fungi</taxon>
        <taxon>Dikarya</taxon>
        <taxon>Ascomycota</taxon>
        <taxon>Pezizomycotina</taxon>
        <taxon>Sordariomycetes</taxon>
        <taxon>Xylariomycetidae</taxon>
        <taxon>Amphisphaeriales</taxon>
        <taxon>Sporocadaceae</taxon>
        <taxon>Pestalotiopsis</taxon>
    </lineage>
</organism>
<dbReference type="Gene3D" id="2.30.40.10">
    <property type="entry name" value="Urease, subunit C, domain 1"/>
    <property type="match status" value="1"/>
</dbReference>
<evidence type="ECO:0000259" key="2">
    <source>
        <dbReference type="Pfam" id="PF01979"/>
    </source>
</evidence>
<evidence type="ECO:0000313" key="4">
    <source>
        <dbReference type="Proteomes" id="UP000030651"/>
    </source>
</evidence>
<dbReference type="PANTHER" id="PTHR43794">
    <property type="entry name" value="AMINOHYDROLASE SSNA-RELATED"/>
    <property type="match status" value="1"/>
</dbReference>
<evidence type="ECO:0000256" key="1">
    <source>
        <dbReference type="ARBA" id="ARBA00022801"/>
    </source>
</evidence>
<dbReference type="SUPFAM" id="SSF51338">
    <property type="entry name" value="Composite domain of metallo-dependent hydrolases"/>
    <property type="match status" value="1"/>
</dbReference>
<dbReference type="HOGENOM" id="CLU_012358_2_1_1"/>
<dbReference type="STRING" id="1229662.W3X4L9"/>
<sequence length="427" mass="45547">MSLPGRIIIPGLINTHAHLAQSLLRGLAEDLPLHSWLCDRIWPLEAAYGGQGDTADGYIAARTTIAEMLLSGTTCFLEAMLTHGSGIDNVVRAVSEMGIRACLGKLVKFVETNPALKIKDARDKDLSSMSIESLLSAHATFHGGSNDRIHVWAACGTPRGAPLASFAEVGRACRAHDIGITMHCAEAPRDLPIFREVYEGRTPMQFCRDAELAGHKTILAHMCHLDLEADIPILQESNTTVAHNPTSNLKLASGIANIPRMLEAGVNVALGTDGAPCNNSYDMLREMHLASIVHKGAMLDATVVGAQEALEMATICGAKALGLDQDIGSIEVGKKADLVVLDVAKVWAAPWDPDATWGMDPVSLVVGCCTGRDVTHVMIDGSFMVEDGSLCSINEDEIILAARTAIRGIQQRSGVKVNSDLPDGHKT</sequence>
<dbReference type="CDD" id="cd01298">
    <property type="entry name" value="ATZ_TRZ_like"/>
    <property type="match status" value="1"/>
</dbReference>
<name>W3X4L9_PESFW</name>
<accession>W3X4L9</accession>
<dbReference type="KEGG" id="pfy:PFICI_08483"/>
<keyword evidence="4" id="KW-1185">Reference proteome</keyword>
<dbReference type="Gene3D" id="3.20.20.140">
    <property type="entry name" value="Metal-dependent hydrolases"/>
    <property type="match status" value="1"/>
</dbReference>
<dbReference type="eggNOG" id="KOG3968">
    <property type="taxonomic scope" value="Eukaryota"/>
</dbReference>
<proteinExistence type="predicted"/>
<dbReference type="OrthoDB" id="194468at2759"/>
<evidence type="ECO:0000313" key="3">
    <source>
        <dbReference type="EMBL" id="ETS80954.1"/>
    </source>
</evidence>
<dbReference type="InterPro" id="IPR050287">
    <property type="entry name" value="MTA/SAH_deaminase"/>
</dbReference>
<dbReference type="InterPro" id="IPR011059">
    <property type="entry name" value="Metal-dep_hydrolase_composite"/>
</dbReference>
<dbReference type="PANTHER" id="PTHR43794:SF11">
    <property type="entry name" value="AMIDOHYDROLASE-RELATED DOMAIN-CONTAINING PROTEIN"/>
    <property type="match status" value="1"/>
</dbReference>
<dbReference type="AlphaFoldDB" id="W3X4L9"/>
<dbReference type="GO" id="GO:0016810">
    <property type="term" value="F:hydrolase activity, acting on carbon-nitrogen (but not peptide) bonds"/>
    <property type="evidence" value="ECO:0007669"/>
    <property type="project" value="InterPro"/>
</dbReference>
<reference evidence="4" key="1">
    <citation type="journal article" date="2015" name="BMC Genomics">
        <title>Genomic and transcriptomic analysis of the endophytic fungus Pestalotiopsis fici reveals its lifestyle and high potential for synthesis of natural products.</title>
        <authorList>
            <person name="Wang X."/>
            <person name="Zhang X."/>
            <person name="Liu L."/>
            <person name="Xiang M."/>
            <person name="Wang W."/>
            <person name="Sun X."/>
            <person name="Che Y."/>
            <person name="Guo L."/>
            <person name="Liu G."/>
            <person name="Guo L."/>
            <person name="Wang C."/>
            <person name="Yin W.B."/>
            <person name="Stadler M."/>
            <person name="Zhang X."/>
            <person name="Liu X."/>
        </authorList>
    </citation>
    <scope>NUCLEOTIDE SEQUENCE [LARGE SCALE GENOMIC DNA]</scope>
    <source>
        <strain evidence="4">W106-1 / CGMCC3.15140</strain>
    </source>
</reference>
<dbReference type="InterPro" id="IPR006680">
    <property type="entry name" value="Amidohydro-rel"/>
</dbReference>
<dbReference type="InParanoid" id="W3X4L9"/>